<dbReference type="GO" id="GO:0006508">
    <property type="term" value="P:proteolysis"/>
    <property type="evidence" value="ECO:0007669"/>
    <property type="project" value="UniProtKB-KW"/>
</dbReference>
<keyword evidence="3" id="KW-0645">Protease</keyword>
<keyword evidence="4" id="KW-1185">Reference proteome</keyword>
<gene>
    <name evidence="3" type="ORF">K6Y31_08580</name>
</gene>
<accession>A0ABS8W8P2</accession>
<proteinExistence type="predicted"/>
<dbReference type="PANTHER" id="PTHR43592">
    <property type="entry name" value="CAAX AMINO TERMINAL PROTEASE"/>
    <property type="match status" value="1"/>
</dbReference>
<comment type="caution">
    <text evidence="3">The sequence shown here is derived from an EMBL/GenBank/DDBJ whole genome shotgun (WGS) entry which is preliminary data.</text>
</comment>
<protein>
    <submittedName>
        <fullName evidence="3">JDVT-CTERM system CAAX-type protease</fullName>
    </submittedName>
</protein>
<dbReference type="GO" id="GO:0008233">
    <property type="term" value="F:peptidase activity"/>
    <property type="evidence" value="ECO:0007669"/>
    <property type="project" value="UniProtKB-KW"/>
</dbReference>
<evidence type="ECO:0000256" key="1">
    <source>
        <dbReference type="SAM" id="Phobius"/>
    </source>
</evidence>
<feature type="transmembrane region" description="Helical" evidence="1">
    <location>
        <begin position="39"/>
        <end position="59"/>
    </location>
</feature>
<keyword evidence="1" id="KW-1133">Transmembrane helix</keyword>
<evidence type="ECO:0000313" key="4">
    <source>
        <dbReference type="Proteomes" id="UP001201273"/>
    </source>
</evidence>
<name>A0ABS8W8P2_9GAMM</name>
<feature type="transmembrane region" description="Helical" evidence="1">
    <location>
        <begin position="102"/>
        <end position="118"/>
    </location>
</feature>
<organism evidence="3 4">
    <name type="scientific">Motilimonas cestriensis</name>
    <dbReference type="NCBI Taxonomy" id="2742685"/>
    <lineage>
        <taxon>Bacteria</taxon>
        <taxon>Pseudomonadati</taxon>
        <taxon>Pseudomonadota</taxon>
        <taxon>Gammaproteobacteria</taxon>
        <taxon>Alteromonadales</taxon>
        <taxon>Alteromonadales genera incertae sedis</taxon>
        <taxon>Motilimonas</taxon>
    </lineage>
</organism>
<keyword evidence="1" id="KW-0472">Membrane</keyword>
<keyword evidence="1" id="KW-0812">Transmembrane</keyword>
<keyword evidence="3" id="KW-0378">Hydrolase</keyword>
<evidence type="ECO:0000259" key="2">
    <source>
        <dbReference type="Pfam" id="PF02517"/>
    </source>
</evidence>
<dbReference type="EMBL" id="JAIMJA010000007">
    <property type="protein sequence ID" value="MCE2594868.1"/>
    <property type="molecule type" value="Genomic_DNA"/>
</dbReference>
<feature type="domain" description="CAAX prenyl protease 2/Lysostaphin resistance protein A-like" evidence="2">
    <location>
        <begin position="42"/>
        <end position="137"/>
    </location>
</feature>
<sequence>MVTDTQFKVTPLLAAIVAAPLFVCGLAFLSGQALSLDRISSLIFLYSVIFYPICEEFIFRGFIQRELLSRQVMQKKWGAISLSNCLTNLIFAMAHLVVFRDLAVLLVFFPGLIFGYFFERHRNLLYPILLHSWYNLLSLLTVSLW</sequence>
<dbReference type="Proteomes" id="UP001201273">
    <property type="component" value="Unassembled WGS sequence"/>
</dbReference>
<dbReference type="Pfam" id="PF02517">
    <property type="entry name" value="Rce1-like"/>
    <property type="match status" value="1"/>
</dbReference>
<evidence type="ECO:0000313" key="3">
    <source>
        <dbReference type="EMBL" id="MCE2594868.1"/>
    </source>
</evidence>
<feature type="transmembrane region" description="Helical" evidence="1">
    <location>
        <begin position="12"/>
        <end position="33"/>
    </location>
</feature>
<reference evidence="3 4" key="1">
    <citation type="journal article" date="2022" name="Environ. Microbiol. Rep.">
        <title>Eco-phylogenetic analyses reveal divergent evolution of vitamin B12 metabolism in the marine bacterial family 'Psychromonadaceae'.</title>
        <authorList>
            <person name="Jin X."/>
            <person name="Yang Y."/>
            <person name="Cao H."/>
            <person name="Gao B."/>
            <person name="Zhao Z."/>
        </authorList>
    </citation>
    <scope>NUCLEOTIDE SEQUENCE [LARGE SCALE GENOMIC DNA]</scope>
    <source>
        <strain evidence="3 4">MKS20</strain>
    </source>
</reference>
<dbReference type="NCBIfam" id="NF033192">
    <property type="entry name" value="JDVT-CAAX"/>
    <property type="match status" value="1"/>
</dbReference>
<dbReference type="PANTHER" id="PTHR43592:SF15">
    <property type="entry name" value="CAAX AMINO TERMINAL PROTEASE FAMILY PROTEIN"/>
    <property type="match status" value="1"/>
</dbReference>
<dbReference type="InterPro" id="IPR003675">
    <property type="entry name" value="Rce1/LyrA-like_dom"/>
</dbReference>